<dbReference type="GO" id="GO:0070042">
    <property type="term" value="F:rRNA (uridine-N3-)-methyltransferase activity"/>
    <property type="evidence" value="ECO:0007669"/>
    <property type="project" value="TreeGrafter"/>
</dbReference>
<dbReference type="Gene3D" id="3.40.1280.10">
    <property type="match status" value="1"/>
</dbReference>
<name>A0A7V3YGL6_9BACT</name>
<dbReference type="InterPro" id="IPR046886">
    <property type="entry name" value="RsmE_MTase_dom"/>
</dbReference>
<keyword evidence="6 10" id="KW-0808">Transferase</keyword>
<dbReference type="InterPro" id="IPR015947">
    <property type="entry name" value="PUA-like_sf"/>
</dbReference>
<evidence type="ECO:0000256" key="9">
    <source>
        <dbReference type="ARBA" id="ARBA00047944"/>
    </source>
</evidence>
<dbReference type="EMBL" id="DTFV01000076">
    <property type="protein sequence ID" value="HGI30743.1"/>
    <property type="molecule type" value="Genomic_DNA"/>
</dbReference>
<accession>A0A7V3YGL6</accession>
<evidence type="ECO:0000313" key="12">
    <source>
        <dbReference type="EMBL" id="HGI30743.1"/>
    </source>
</evidence>
<dbReference type="GO" id="GO:0070475">
    <property type="term" value="P:rRNA base methylation"/>
    <property type="evidence" value="ECO:0007669"/>
    <property type="project" value="TreeGrafter"/>
</dbReference>
<protein>
    <recommendedName>
        <fullName evidence="10">Ribosomal RNA small subunit methyltransferase E</fullName>
        <ecNumber evidence="10">2.1.1.193</ecNumber>
    </recommendedName>
</protein>
<organism evidence="12">
    <name type="scientific">Candidatus Caldatribacterium californiense</name>
    <dbReference type="NCBI Taxonomy" id="1454726"/>
    <lineage>
        <taxon>Bacteria</taxon>
        <taxon>Pseudomonadati</taxon>
        <taxon>Atribacterota</taxon>
        <taxon>Atribacteria</taxon>
        <taxon>Atribacterales</taxon>
        <taxon>Candidatus Caldatribacteriaceae</taxon>
        <taxon>Candidatus Caldatribacterium</taxon>
    </lineage>
</organism>
<keyword evidence="7 10" id="KW-0949">S-adenosyl-L-methionine</keyword>
<reference evidence="12" key="1">
    <citation type="journal article" date="2020" name="mSystems">
        <title>Genome- and Community-Level Interaction Insights into Carbon Utilization and Element Cycling Functions of Hydrothermarchaeota in Hydrothermal Sediment.</title>
        <authorList>
            <person name="Zhou Z."/>
            <person name="Liu Y."/>
            <person name="Xu W."/>
            <person name="Pan J."/>
            <person name="Luo Z.H."/>
            <person name="Li M."/>
        </authorList>
    </citation>
    <scope>NUCLEOTIDE SEQUENCE [LARGE SCALE GENOMIC DNA]</scope>
    <source>
        <strain evidence="12">SpSt-747</strain>
    </source>
</reference>
<evidence type="ECO:0000256" key="8">
    <source>
        <dbReference type="ARBA" id="ARBA00025699"/>
    </source>
</evidence>
<dbReference type="PIRSF" id="PIRSF015601">
    <property type="entry name" value="MTase_slr0722"/>
    <property type="match status" value="1"/>
</dbReference>
<gene>
    <name evidence="12" type="ORF">ENV30_05480</name>
</gene>
<dbReference type="NCBIfam" id="TIGR00046">
    <property type="entry name" value="RsmE family RNA methyltransferase"/>
    <property type="match status" value="1"/>
</dbReference>
<evidence type="ECO:0000256" key="3">
    <source>
        <dbReference type="ARBA" id="ARBA00022490"/>
    </source>
</evidence>
<evidence type="ECO:0000259" key="11">
    <source>
        <dbReference type="Pfam" id="PF04452"/>
    </source>
</evidence>
<comment type="catalytic activity">
    <reaction evidence="9 10">
        <text>uridine(1498) in 16S rRNA + S-adenosyl-L-methionine = N(3)-methyluridine(1498) in 16S rRNA + S-adenosyl-L-homocysteine + H(+)</text>
        <dbReference type="Rhea" id="RHEA:42920"/>
        <dbReference type="Rhea" id="RHEA-COMP:10283"/>
        <dbReference type="Rhea" id="RHEA-COMP:10284"/>
        <dbReference type="ChEBI" id="CHEBI:15378"/>
        <dbReference type="ChEBI" id="CHEBI:57856"/>
        <dbReference type="ChEBI" id="CHEBI:59789"/>
        <dbReference type="ChEBI" id="CHEBI:65315"/>
        <dbReference type="ChEBI" id="CHEBI:74502"/>
        <dbReference type="EC" id="2.1.1.193"/>
    </reaction>
</comment>
<sequence length="251" mass="28482">MGRFLFHPMPQVGEVIALSSEETHHLRVQRIPLRTPVLIGDGRGGLYRGVLLERRDEHALVFIEEKVENTVPSFSLSVWQGFLRSPARMDWMIEKLVEIGVTEIGFFPAERSVKERVSKDRIARWEKIIVSACKQSGRTWFPTVRVFASWEDFLRDLSEKRQRVFLADASCGEQLLDVLRKGEVEDSIALIVGPEGDFSEREKEALSKIGVYPVSFGEKILRSETAALFGASLLVAFMEGNHAGRRENPRV</sequence>
<dbReference type="PANTHER" id="PTHR30027:SF3">
    <property type="entry name" value="16S RRNA (URACIL(1498)-N(3))-METHYLTRANSFERASE"/>
    <property type="match status" value="1"/>
</dbReference>
<evidence type="ECO:0000256" key="5">
    <source>
        <dbReference type="ARBA" id="ARBA00022603"/>
    </source>
</evidence>
<dbReference type="SUPFAM" id="SSF88697">
    <property type="entry name" value="PUA domain-like"/>
    <property type="match status" value="1"/>
</dbReference>
<comment type="similarity">
    <text evidence="2 10">Belongs to the RNA methyltransferase RsmE family.</text>
</comment>
<dbReference type="AlphaFoldDB" id="A0A7V3YGL6"/>
<comment type="subcellular location">
    <subcellularLocation>
        <location evidence="1 10">Cytoplasm</location>
    </subcellularLocation>
</comment>
<feature type="domain" description="Ribosomal RNA small subunit methyltransferase E methyltransferase" evidence="11">
    <location>
        <begin position="75"/>
        <end position="234"/>
    </location>
</feature>
<dbReference type="PANTHER" id="PTHR30027">
    <property type="entry name" value="RIBOSOMAL RNA SMALL SUBUNIT METHYLTRANSFERASE E"/>
    <property type="match status" value="1"/>
</dbReference>
<evidence type="ECO:0000256" key="7">
    <source>
        <dbReference type="ARBA" id="ARBA00022691"/>
    </source>
</evidence>
<dbReference type="CDD" id="cd18084">
    <property type="entry name" value="RsmE-like"/>
    <property type="match status" value="1"/>
</dbReference>
<keyword evidence="4 10" id="KW-0698">rRNA processing</keyword>
<dbReference type="Pfam" id="PF04452">
    <property type="entry name" value="Methyltrans_RNA"/>
    <property type="match status" value="1"/>
</dbReference>
<evidence type="ECO:0000256" key="1">
    <source>
        <dbReference type="ARBA" id="ARBA00004496"/>
    </source>
</evidence>
<dbReference type="GO" id="GO:0005737">
    <property type="term" value="C:cytoplasm"/>
    <property type="evidence" value="ECO:0007669"/>
    <property type="project" value="UniProtKB-SubCell"/>
</dbReference>
<dbReference type="InterPro" id="IPR029026">
    <property type="entry name" value="tRNA_m1G_MTases_N"/>
</dbReference>
<proteinExistence type="inferred from homology"/>
<dbReference type="EC" id="2.1.1.193" evidence="10"/>
<evidence type="ECO:0000256" key="2">
    <source>
        <dbReference type="ARBA" id="ARBA00005528"/>
    </source>
</evidence>
<evidence type="ECO:0000256" key="4">
    <source>
        <dbReference type="ARBA" id="ARBA00022552"/>
    </source>
</evidence>
<dbReference type="SUPFAM" id="SSF75217">
    <property type="entry name" value="alpha/beta knot"/>
    <property type="match status" value="1"/>
</dbReference>
<keyword evidence="3 10" id="KW-0963">Cytoplasm</keyword>
<comment type="function">
    <text evidence="8 10">Specifically methylates the N3 position of the uracil ring of uridine 1498 (m3U1498) in 16S rRNA. Acts on the fully assembled 30S ribosomal subunit.</text>
</comment>
<comment type="caution">
    <text evidence="12">The sequence shown here is derived from an EMBL/GenBank/DDBJ whole genome shotgun (WGS) entry which is preliminary data.</text>
</comment>
<keyword evidence="5 10" id="KW-0489">Methyltransferase</keyword>
<dbReference type="InterPro" id="IPR006700">
    <property type="entry name" value="RsmE"/>
</dbReference>
<evidence type="ECO:0000256" key="10">
    <source>
        <dbReference type="PIRNR" id="PIRNR015601"/>
    </source>
</evidence>
<evidence type="ECO:0000256" key="6">
    <source>
        <dbReference type="ARBA" id="ARBA00022679"/>
    </source>
</evidence>
<dbReference type="InterPro" id="IPR029028">
    <property type="entry name" value="Alpha/beta_knot_MTases"/>
</dbReference>